<evidence type="ECO:0000313" key="1">
    <source>
        <dbReference type="EMBL" id="GAA5215999.1"/>
    </source>
</evidence>
<reference evidence="2" key="1">
    <citation type="journal article" date="2019" name="Int. J. Syst. Evol. Microbiol.">
        <title>The Global Catalogue of Microorganisms (GCM) 10K type strain sequencing project: providing services to taxonomists for standard genome sequencing and annotation.</title>
        <authorList>
            <consortium name="The Broad Institute Genomics Platform"/>
            <consortium name="The Broad Institute Genome Sequencing Center for Infectious Disease"/>
            <person name="Wu L."/>
            <person name="Ma J."/>
        </authorList>
    </citation>
    <scope>NUCLEOTIDE SEQUENCE [LARGE SCALE GENOMIC DNA]</scope>
    <source>
        <strain evidence="2">JCM 18306</strain>
    </source>
</reference>
<protein>
    <submittedName>
        <fullName evidence="1">Uncharacterized protein</fullName>
    </submittedName>
</protein>
<organism evidence="1 2">
    <name type="scientific">Streptomyces thinghirensis</name>
    <dbReference type="NCBI Taxonomy" id="551547"/>
    <lineage>
        <taxon>Bacteria</taxon>
        <taxon>Bacillati</taxon>
        <taxon>Actinomycetota</taxon>
        <taxon>Actinomycetes</taxon>
        <taxon>Kitasatosporales</taxon>
        <taxon>Streptomycetaceae</taxon>
        <taxon>Streptomyces</taxon>
    </lineage>
</organism>
<gene>
    <name evidence="1" type="ORF">GCM10023323_67270</name>
</gene>
<sequence>MRRVGPVRGFGDGFRRRACRIPPRQAYSRSQGEEARTMTAERFSYTGPARIDGVHVPGVRLTVQSSDGGSSWSGSASFEIEPPGFVERVGAAGTSLIRLADGREGHAVVHASYEGRYWTLTITGIGPAPA</sequence>
<keyword evidence="2" id="KW-1185">Reference proteome</keyword>
<dbReference type="EMBL" id="BAABJR010000024">
    <property type="protein sequence ID" value="GAA5215999.1"/>
    <property type="molecule type" value="Genomic_DNA"/>
</dbReference>
<comment type="caution">
    <text evidence="1">The sequence shown here is derived from an EMBL/GenBank/DDBJ whole genome shotgun (WGS) entry which is preliminary data.</text>
</comment>
<proteinExistence type="predicted"/>
<name>A0ABP9TC93_9ACTN</name>
<accession>A0ABP9TC93</accession>
<dbReference type="Proteomes" id="UP001499878">
    <property type="component" value="Unassembled WGS sequence"/>
</dbReference>
<evidence type="ECO:0000313" key="2">
    <source>
        <dbReference type="Proteomes" id="UP001499878"/>
    </source>
</evidence>